<name>A0A1P8WK25_9PLAN</name>
<dbReference type="EMBL" id="CP017641">
    <property type="protein sequence ID" value="APZ94388.1"/>
    <property type="molecule type" value="Genomic_DNA"/>
</dbReference>
<dbReference type="InterPro" id="IPR045584">
    <property type="entry name" value="Pilin-like"/>
</dbReference>
<protein>
    <submittedName>
        <fullName evidence="3">PilD-dependent protein PddA</fullName>
    </submittedName>
</protein>
<evidence type="ECO:0000313" key="3">
    <source>
        <dbReference type="EMBL" id="APZ94388.1"/>
    </source>
</evidence>
<evidence type="ECO:0000259" key="2">
    <source>
        <dbReference type="Pfam" id="PF07596"/>
    </source>
</evidence>
<dbReference type="NCBIfam" id="TIGR02532">
    <property type="entry name" value="IV_pilin_GFxxxE"/>
    <property type="match status" value="1"/>
</dbReference>
<evidence type="ECO:0000313" key="4">
    <source>
        <dbReference type="Proteomes" id="UP000187735"/>
    </source>
</evidence>
<dbReference type="Proteomes" id="UP000187735">
    <property type="component" value="Chromosome"/>
</dbReference>
<keyword evidence="1" id="KW-0812">Transmembrane</keyword>
<dbReference type="InterPro" id="IPR012902">
    <property type="entry name" value="N_methyl_site"/>
</dbReference>
<dbReference type="KEGG" id="fmr:Fuma_04020"/>
<proteinExistence type="predicted"/>
<organism evidence="3 4">
    <name type="scientific">Fuerstiella marisgermanici</name>
    <dbReference type="NCBI Taxonomy" id="1891926"/>
    <lineage>
        <taxon>Bacteria</taxon>
        <taxon>Pseudomonadati</taxon>
        <taxon>Planctomycetota</taxon>
        <taxon>Planctomycetia</taxon>
        <taxon>Planctomycetales</taxon>
        <taxon>Planctomycetaceae</taxon>
        <taxon>Fuerstiella</taxon>
    </lineage>
</organism>
<evidence type="ECO:0000256" key="1">
    <source>
        <dbReference type="SAM" id="Phobius"/>
    </source>
</evidence>
<gene>
    <name evidence="3" type="primary">xcpT_24</name>
    <name evidence="3" type="ORF">Fuma_04020</name>
</gene>
<dbReference type="STRING" id="1891926.Fuma_04020"/>
<accession>A0A1P8WK25</accession>
<dbReference type="PANTHER" id="PTHR30093:SF2">
    <property type="entry name" value="TYPE II SECRETION SYSTEM PROTEIN H"/>
    <property type="match status" value="1"/>
</dbReference>
<dbReference type="Pfam" id="PF07963">
    <property type="entry name" value="N_methyl"/>
    <property type="match status" value="1"/>
</dbReference>
<keyword evidence="4" id="KW-1185">Reference proteome</keyword>
<feature type="transmembrane region" description="Helical" evidence="1">
    <location>
        <begin position="12"/>
        <end position="34"/>
    </location>
</feature>
<dbReference type="Gene3D" id="3.30.700.10">
    <property type="entry name" value="Glycoprotein, Type 4 Pilin"/>
    <property type="match status" value="1"/>
</dbReference>
<dbReference type="Pfam" id="PF07596">
    <property type="entry name" value="SBP_bac_10"/>
    <property type="match status" value="1"/>
</dbReference>
<sequence>MLKVKERRKAFTLIELLVVIAIIAILIALLLPAVQQAREAARRTQCKNNLKQLGLALHNYHDVYGALPPGRVRKASAHVSGSAWYSGNIS</sequence>
<dbReference type="AlphaFoldDB" id="A0A1P8WK25"/>
<keyword evidence="1" id="KW-1133">Transmembrane helix</keyword>
<keyword evidence="1" id="KW-0472">Membrane</keyword>
<dbReference type="PANTHER" id="PTHR30093">
    <property type="entry name" value="GENERAL SECRETION PATHWAY PROTEIN G"/>
    <property type="match status" value="1"/>
</dbReference>
<feature type="domain" description="DUF1559" evidence="2">
    <location>
        <begin position="35"/>
        <end position="84"/>
    </location>
</feature>
<reference evidence="3 4" key="1">
    <citation type="journal article" date="2016" name="Front. Microbiol.">
        <title>Fuerstia marisgermanicae gen. nov., sp. nov., an Unusual Member of the Phylum Planctomycetes from the German Wadden Sea.</title>
        <authorList>
            <person name="Kohn T."/>
            <person name="Heuer A."/>
            <person name="Jogler M."/>
            <person name="Vollmers J."/>
            <person name="Boedeker C."/>
            <person name="Bunk B."/>
            <person name="Rast P."/>
            <person name="Borchert D."/>
            <person name="Glockner I."/>
            <person name="Freese H.M."/>
            <person name="Klenk H.P."/>
            <person name="Overmann J."/>
            <person name="Kaster A.K."/>
            <person name="Rohde M."/>
            <person name="Wiegand S."/>
            <person name="Jogler C."/>
        </authorList>
    </citation>
    <scope>NUCLEOTIDE SEQUENCE [LARGE SCALE GENOMIC DNA]</scope>
    <source>
        <strain evidence="3 4">NH11</strain>
    </source>
</reference>
<dbReference type="SUPFAM" id="SSF54523">
    <property type="entry name" value="Pili subunits"/>
    <property type="match status" value="1"/>
</dbReference>
<dbReference type="InterPro" id="IPR011453">
    <property type="entry name" value="DUF1559"/>
</dbReference>